<dbReference type="AlphaFoldDB" id="A0A559KCW6"/>
<comment type="caution">
    <text evidence="1">The sequence shown here is derived from an EMBL/GenBank/DDBJ whole genome shotgun (WGS) entry which is preliminary data.</text>
</comment>
<dbReference type="Proteomes" id="UP000317036">
    <property type="component" value="Unassembled WGS sequence"/>
</dbReference>
<name>A0A559KCW6_9BACL</name>
<evidence type="ECO:0000313" key="2">
    <source>
        <dbReference type="Proteomes" id="UP000317036"/>
    </source>
</evidence>
<protein>
    <submittedName>
        <fullName evidence="1">Uncharacterized protein</fullName>
    </submittedName>
</protein>
<evidence type="ECO:0000313" key="1">
    <source>
        <dbReference type="EMBL" id="TVY09971.1"/>
    </source>
</evidence>
<accession>A0A559KCW6</accession>
<proteinExistence type="predicted"/>
<dbReference type="OrthoDB" id="2620014at2"/>
<dbReference type="RefSeq" id="WP_144846606.1">
    <property type="nucleotide sequence ID" value="NZ_VNJI01000011.1"/>
</dbReference>
<reference evidence="1 2" key="1">
    <citation type="submission" date="2019-07" db="EMBL/GenBank/DDBJ databases">
        <authorList>
            <person name="Kim J."/>
        </authorList>
    </citation>
    <scope>NUCLEOTIDE SEQUENCE [LARGE SCALE GENOMIC DNA]</scope>
    <source>
        <strain evidence="1 2">JC52</strain>
    </source>
</reference>
<gene>
    <name evidence="1" type="ORF">FPZ49_11410</name>
</gene>
<keyword evidence="2" id="KW-1185">Reference proteome</keyword>
<sequence length="165" mass="19185">MSKQLTLSSINKAHAKEFNEQKRVTLKTGDYIDLQVRFKKTSIQRFLIDYQEILEQLKEKEVDMNVIKDITFIFYMLLLRHFTSLNIIPNEVDKMVIVCEKLIDLDILEEIMNAFDPAEIEKVNNMMKQVSENSDLIGEQLGEIFAKAALSKLTQNEVEQDANIQ</sequence>
<dbReference type="EMBL" id="VNJI01000011">
    <property type="protein sequence ID" value="TVY09971.1"/>
    <property type="molecule type" value="Genomic_DNA"/>
</dbReference>
<organism evidence="1 2">
    <name type="scientific">Paenibacillus cremeus</name>
    <dbReference type="NCBI Taxonomy" id="2163881"/>
    <lineage>
        <taxon>Bacteria</taxon>
        <taxon>Bacillati</taxon>
        <taxon>Bacillota</taxon>
        <taxon>Bacilli</taxon>
        <taxon>Bacillales</taxon>
        <taxon>Paenibacillaceae</taxon>
        <taxon>Paenibacillus</taxon>
    </lineage>
</organism>